<feature type="region of interest" description="Disordered" evidence="1">
    <location>
        <begin position="30"/>
        <end position="92"/>
    </location>
</feature>
<feature type="compositionally biased region" description="Acidic residues" evidence="1">
    <location>
        <begin position="128"/>
        <end position="140"/>
    </location>
</feature>
<dbReference type="Proteomes" id="UP000726737">
    <property type="component" value="Unassembled WGS sequence"/>
</dbReference>
<feature type="compositionally biased region" description="Basic and acidic residues" evidence="1">
    <location>
        <begin position="67"/>
        <end position="92"/>
    </location>
</feature>
<dbReference type="AlphaFoldDB" id="A0A9P6PUN3"/>
<sequence>MSNKKISPHQLRKGLTYVQQGPDFMRMLTGQTSNAANNDPRNPYRKPIGIEAKFQTENQSDDDDETAHDILNEREEERPTVVVLKDGKHLDERQVKNILKNLPLGLSDAEIQKRLAEELENPTSEKDKDDDEDEEDEQESVDANGKILFRKPKGSKSSSTKKGSSNSVGSKKSFEEALLGEAESKVQALKRKSGSLPAGSTSSGKKGEVKGNSDPEKRKKKQKTAKPTSLLSFDDEE</sequence>
<proteinExistence type="predicted"/>
<feature type="domain" description="DUF4604" evidence="2">
    <location>
        <begin position="13"/>
        <end position="237"/>
    </location>
</feature>
<evidence type="ECO:0000313" key="3">
    <source>
        <dbReference type="EMBL" id="KAG0252902.1"/>
    </source>
</evidence>
<dbReference type="PANTHER" id="PTHR31195">
    <property type="entry name" value="GEO02494P1"/>
    <property type="match status" value="1"/>
</dbReference>
<keyword evidence="4" id="KW-1185">Reference proteome</keyword>
<feature type="compositionally biased region" description="Low complexity" evidence="1">
    <location>
        <begin position="155"/>
        <end position="171"/>
    </location>
</feature>
<feature type="compositionally biased region" description="Basic and acidic residues" evidence="1">
    <location>
        <begin position="205"/>
        <end position="217"/>
    </location>
</feature>
<dbReference type="InterPro" id="IPR027911">
    <property type="entry name" value="DUF4604"/>
</dbReference>
<feature type="compositionally biased region" description="Polar residues" evidence="1">
    <location>
        <begin position="30"/>
        <end position="40"/>
    </location>
</feature>
<dbReference type="PANTHER" id="PTHR31195:SF2">
    <property type="entry name" value="GEO02494P1"/>
    <property type="match status" value="1"/>
</dbReference>
<dbReference type="Pfam" id="PF15377">
    <property type="entry name" value="DUF4604"/>
    <property type="match status" value="1"/>
</dbReference>
<protein>
    <recommendedName>
        <fullName evidence="2">DUF4604 domain-containing protein</fullName>
    </recommendedName>
</protein>
<gene>
    <name evidence="3" type="ORF">BG011_006691</name>
</gene>
<evidence type="ECO:0000256" key="1">
    <source>
        <dbReference type="SAM" id="MobiDB-lite"/>
    </source>
</evidence>
<dbReference type="OrthoDB" id="2553298at2759"/>
<feature type="region of interest" description="Disordered" evidence="1">
    <location>
        <begin position="113"/>
        <end position="237"/>
    </location>
</feature>
<dbReference type="InterPro" id="IPR040219">
    <property type="entry name" value="KIAA1143-like"/>
</dbReference>
<accession>A0A9P6PUN3</accession>
<feature type="compositionally biased region" description="Basic and acidic residues" evidence="1">
    <location>
        <begin position="113"/>
        <end position="127"/>
    </location>
</feature>
<comment type="caution">
    <text evidence="3">The sequence shown here is derived from an EMBL/GenBank/DDBJ whole genome shotgun (WGS) entry which is preliminary data.</text>
</comment>
<reference evidence="3" key="1">
    <citation type="journal article" date="2020" name="Fungal Divers.">
        <title>Resolving the Mortierellaceae phylogeny through synthesis of multi-gene phylogenetics and phylogenomics.</title>
        <authorList>
            <person name="Vandepol N."/>
            <person name="Liber J."/>
            <person name="Desiro A."/>
            <person name="Na H."/>
            <person name="Kennedy M."/>
            <person name="Barry K."/>
            <person name="Grigoriev I.V."/>
            <person name="Miller A.N."/>
            <person name="O'Donnell K."/>
            <person name="Stajich J.E."/>
            <person name="Bonito G."/>
        </authorList>
    </citation>
    <scope>NUCLEOTIDE SEQUENCE</scope>
    <source>
        <strain evidence="3">KOD948</strain>
    </source>
</reference>
<evidence type="ECO:0000313" key="4">
    <source>
        <dbReference type="Proteomes" id="UP000726737"/>
    </source>
</evidence>
<dbReference type="EMBL" id="JAAAJA010000492">
    <property type="protein sequence ID" value="KAG0252902.1"/>
    <property type="molecule type" value="Genomic_DNA"/>
</dbReference>
<organism evidence="3 4">
    <name type="scientific">Mortierella polycephala</name>
    <dbReference type="NCBI Taxonomy" id="41804"/>
    <lineage>
        <taxon>Eukaryota</taxon>
        <taxon>Fungi</taxon>
        <taxon>Fungi incertae sedis</taxon>
        <taxon>Mucoromycota</taxon>
        <taxon>Mortierellomycotina</taxon>
        <taxon>Mortierellomycetes</taxon>
        <taxon>Mortierellales</taxon>
        <taxon>Mortierellaceae</taxon>
        <taxon>Mortierella</taxon>
    </lineage>
</organism>
<name>A0A9P6PUN3_9FUNG</name>
<evidence type="ECO:0000259" key="2">
    <source>
        <dbReference type="Pfam" id="PF15377"/>
    </source>
</evidence>